<organism evidence="2 3">
    <name type="scientific">Vitis vinifera</name>
    <name type="common">Grape</name>
    <dbReference type="NCBI Taxonomy" id="29760"/>
    <lineage>
        <taxon>Eukaryota</taxon>
        <taxon>Viridiplantae</taxon>
        <taxon>Streptophyta</taxon>
        <taxon>Embryophyta</taxon>
        <taxon>Tracheophyta</taxon>
        <taxon>Spermatophyta</taxon>
        <taxon>Magnoliopsida</taxon>
        <taxon>eudicotyledons</taxon>
        <taxon>Gunneridae</taxon>
        <taxon>Pentapetalae</taxon>
        <taxon>rosids</taxon>
        <taxon>Vitales</taxon>
        <taxon>Vitaceae</taxon>
        <taxon>Viteae</taxon>
        <taxon>Vitis</taxon>
    </lineage>
</organism>
<dbReference type="InterPro" id="IPR051320">
    <property type="entry name" value="Viral_Replic_Matur_Polypro"/>
</dbReference>
<dbReference type="InterPro" id="IPR043128">
    <property type="entry name" value="Rev_trsase/Diguanyl_cyclase"/>
</dbReference>
<sequence length="175" mass="20335">MPFSLTNAPATFCTLMNKIFHPYLDKFVVVYLDDIVIYSSTLEEHVEHLRKVSFMGHRNKDGKLIMDDSKVKAIQEWDPPTKIPQLSFFLGLVNYYQRFIKGYSTRTVTEKPVLALPNHTKVFEVHMDASDFAIGGVLMQDRHLIAFESRKLNDSKRQYTVQEKEMIVIVHCLHT</sequence>
<accession>A0A438JWG0</accession>
<evidence type="ECO:0000259" key="1">
    <source>
        <dbReference type="PROSITE" id="PS50878"/>
    </source>
</evidence>
<dbReference type="InterPro" id="IPR041577">
    <property type="entry name" value="RT_RNaseH_2"/>
</dbReference>
<comment type="caution">
    <text evidence="2">The sequence shown here is derived from an EMBL/GenBank/DDBJ whole genome shotgun (WGS) entry which is preliminary data.</text>
</comment>
<name>A0A438JWG0_VITVI</name>
<dbReference type="Pfam" id="PF17919">
    <property type="entry name" value="RT_RNaseH_2"/>
    <property type="match status" value="1"/>
</dbReference>
<protein>
    <submittedName>
        <fullName evidence="2">Retrovirus-related Pol polyprotein from transposon 17.6</fullName>
    </submittedName>
</protein>
<dbReference type="EMBL" id="QGNW01000025">
    <property type="protein sequence ID" value="RVX13285.1"/>
    <property type="molecule type" value="Genomic_DNA"/>
</dbReference>
<evidence type="ECO:0000313" key="2">
    <source>
        <dbReference type="EMBL" id="RVX13285.1"/>
    </source>
</evidence>
<dbReference type="PANTHER" id="PTHR33064">
    <property type="entry name" value="POL PROTEIN"/>
    <property type="match status" value="1"/>
</dbReference>
<dbReference type="Pfam" id="PF00078">
    <property type="entry name" value="RVT_1"/>
    <property type="match status" value="1"/>
</dbReference>
<dbReference type="InterPro" id="IPR000477">
    <property type="entry name" value="RT_dom"/>
</dbReference>
<feature type="domain" description="Reverse transcriptase" evidence="1">
    <location>
        <begin position="1"/>
        <end position="94"/>
    </location>
</feature>
<gene>
    <name evidence="2" type="primary">pol_305</name>
    <name evidence="2" type="ORF">CK203_017994</name>
</gene>
<evidence type="ECO:0000313" key="3">
    <source>
        <dbReference type="Proteomes" id="UP000288805"/>
    </source>
</evidence>
<proteinExistence type="predicted"/>
<dbReference type="PROSITE" id="PS50878">
    <property type="entry name" value="RT_POL"/>
    <property type="match status" value="1"/>
</dbReference>
<reference evidence="2 3" key="1">
    <citation type="journal article" date="2018" name="PLoS Genet.">
        <title>Population sequencing reveals clonal diversity and ancestral inbreeding in the grapevine cultivar Chardonnay.</title>
        <authorList>
            <person name="Roach M.J."/>
            <person name="Johnson D.L."/>
            <person name="Bohlmann J."/>
            <person name="van Vuuren H.J."/>
            <person name="Jones S.J."/>
            <person name="Pretorius I.S."/>
            <person name="Schmidt S.A."/>
            <person name="Borneman A.R."/>
        </authorList>
    </citation>
    <scope>NUCLEOTIDE SEQUENCE [LARGE SCALE GENOMIC DNA]</scope>
    <source>
        <strain evidence="3">cv. Chardonnay</strain>
        <tissue evidence="2">Leaf</tissue>
    </source>
</reference>
<dbReference type="InterPro" id="IPR043502">
    <property type="entry name" value="DNA/RNA_pol_sf"/>
</dbReference>
<dbReference type="AlphaFoldDB" id="A0A438JWG0"/>
<dbReference type="SUPFAM" id="SSF56672">
    <property type="entry name" value="DNA/RNA polymerases"/>
    <property type="match status" value="1"/>
</dbReference>
<dbReference type="Proteomes" id="UP000288805">
    <property type="component" value="Unassembled WGS sequence"/>
</dbReference>
<dbReference type="PANTHER" id="PTHR33064:SF37">
    <property type="entry name" value="RIBONUCLEASE H"/>
    <property type="match status" value="1"/>
</dbReference>
<dbReference type="Gene3D" id="3.30.70.270">
    <property type="match status" value="2"/>
</dbReference>